<dbReference type="PANTHER" id="PTHR20861">
    <property type="entry name" value="HOMOSERINE/4-DIPHOSPHOCYTIDYL-2-C-METHYL-D-ERYTHRITOL KINASE"/>
    <property type="match status" value="1"/>
</dbReference>
<keyword evidence="7 12" id="KW-0791">Threonine biosynthesis</keyword>
<evidence type="ECO:0000256" key="8">
    <source>
        <dbReference type="ARBA" id="ARBA00022741"/>
    </source>
</evidence>
<comment type="subcellular location">
    <subcellularLocation>
        <location evidence="12">Cytoplasm</location>
    </subcellularLocation>
</comment>
<comment type="pathway">
    <text evidence="1 12">Amino-acid biosynthesis; L-threonine biosynthesis; L-threonine from L-aspartate: step 4/5.</text>
</comment>
<protein>
    <recommendedName>
        <fullName evidence="4 12">Homoserine kinase</fullName>
        <shortName evidence="12">HK</shortName>
        <shortName evidence="12">HSK</shortName>
        <ecNumber evidence="3 12">2.7.1.39</ecNumber>
    </recommendedName>
</protein>
<dbReference type="SUPFAM" id="SSF55060">
    <property type="entry name" value="GHMP Kinase, C-terminal domain"/>
    <property type="match status" value="1"/>
</dbReference>
<comment type="function">
    <text evidence="12">Catalyzes the ATP-dependent phosphorylation of L-homoserine to L-homoserine phosphate.</text>
</comment>
<keyword evidence="10 12" id="KW-0067">ATP-binding</keyword>
<keyword evidence="16" id="KW-1185">Reference proteome</keyword>
<dbReference type="Pfam" id="PF08544">
    <property type="entry name" value="GHMP_kinases_C"/>
    <property type="match status" value="1"/>
</dbReference>
<keyword evidence="6 12" id="KW-0808">Transferase</keyword>
<dbReference type="Proteomes" id="UP001202831">
    <property type="component" value="Unassembled WGS sequence"/>
</dbReference>
<dbReference type="InterPro" id="IPR006204">
    <property type="entry name" value="GHMP_kinase_N_dom"/>
</dbReference>
<dbReference type="PROSITE" id="PS00627">
    <property type="entry name" value="GHMP_KINASES_ATP"/>
    <property type="match status" value="1"/>
</dbReference>
<evidence type="ECO:0000256" key="3">
    <source>
        <dbReference type="ARBA" id="ARBA00012078"/>
    </source>
</evidence>
<evidence type="ECO:0000256" key="1">
    <source>
        <dbReference type="ARBA" id="ARBA00005015"/>
    </source>
</evidence>
<comment type="similarity">
    <text evidence="2 12">Belongs to the GHMP kinase family. Homoserine kinase subfamily.</text>
</comment>
<dbReference type="HAMAP" id="MF_00384">
    <property type="entry name" value="Homoser_kinase"/>
    <property type="match status" value="1"/>
</dbReference>
<dbReference type="NCBIfam" id="NF002288">
    <property type="entry name" value="PRK01212.1-4"/>
    <property type="match status" value="1"/>
</dbReference>
<evidence type="ECO:0000256" key="6">
    <source>
        <dbReference type="ARBA" id="ARBA00022679"/>
    </source>
</evidence>
<dbReference type="PIRSF" id="PIRSF000676">
    <property type="entry name" value="Homoser_kin"/>
    <property type="match status" value="1"/>
</dbReference>
<evidence type="ECO:0000256" key="4">
    <source>
        <dbReference type="ARBA" id="ARBA00017858"/>
    </source>
</evidence>
<evidence type="ECO:0000256" key="7">
    <source>
        <dbReference type="ARBA" id="ARBA00022697"/>
    </source>
</evidence>
<dbReference type="PRINTS" id="PR00958">
    <property type="entry name" value="HOMSERKINASE"/>
</dbReference>
<gene>
    <name evidence="12 15" type="primary">thrB</name>
    <name evidence="15" type="ORF">L2725_06195</name>
</gene>
<dbReference type="Pfam" id="PF00288">
    <property type="entry name" value="GHMP_kinases_N"/>
    <property type="match status" value="1"/>
</dbReference>
<organism evidence="15 16">
    <name type="scientific">Shewanella corallii</name>
    <dbReference type="NCBI Taxonomy" id="560080"/>
    <lineage>
        <taxon>Bacteria</taxon>
        <taxon>Pseudomonadati</taxon>
        <taxon>Pseudomonadota</taxon>
        <taxon>Gammaproteobacteria</taxon>
        <taxon>Alteromonadales</taxon>
        <taxon>Shewanellaceae</taxon>
        <taxon>Shewanella</taxon>
    </lineage>
</organism>
<dbReference type="EC" id="2.7.1.39" evidence="3 12"/>
<dbReference type="InterPro" id="IPR020568">
    <property type="entry name" value="Ribosomal_Su5_D2-typ_SF"/>
</dbReference>
<keyword evidence="5 12" id="KW-0028">Amino-acid biosynthesis</keyword>
<dbReference type="PANTHER" id="PTHR20861:SF1">
    <property type="entry name" value="HOMOSERINE KINASE"/>
    <property type="match status" value="1"/>
</dbReference>
<accession>A0ABT0N4L7</accession>
<comment type="caution">
    <text evidence="15">The sequence shown here is derived from an EMBL/GenBank/DDBJ whole genome shotgun (WGS) entry which is preliminary data.</text>
</comment>
<dbReference type="RefSeq" id="WP_249248164.1">
    <property type="nucleotide sequence ID" value="NZ_JAKIKT010000002.1"/>
</dbReference>
<feature type="binding site" evidence="12">
    <location>
        <begin position="93"/>
        <end position="103"/>
    </location>
    <ligand>
        <name>ATP</name>
        <dbReference type="ChEBI" id="CHEBI:30616"/>
    </ligand>
</feature>
<keyword evidence="12" id="KW-0963">Cytoplasm</keyword>
<evidence type="ECO:0000259" key="14">
    <source>
        <dbReference type="Pfam" id="PF08544"/>
    </source>
</evidence>
<evidence type="ECO:0000256" key="11">
    <source>
        <dbReference type="ARBA" id="ARBA00049375"/>
    </source>
</evidence>
<evidence type="ECO:0000256" key="9">
    <source>
        <dbReference type="ARBA" id="ARBA00022777"/>
    </source>
</evidence>
<feature type="domain" description="GHMP kinase N-terminal" evidence="13">
    <location>
        <begin position="65"/>
        <end position="152"/>
    </location>
</feature>
<evidence type="ECO:0000259" key="13">
    <source>
        <dbReference type="Pfam" id="PF00288"/>
    </source>
</evidence>
<keyword evidence="8 12" id="KW-0547">Nucleotide-binding</keyword>
<comment type="catalytic activity">
    <reaction evidence="11 12">
        <text>L-homoserine + ATP = O-phospho-L-homoserine + ADP + H(+)</text>
        <dbReference type="Rhea" id="RHEA:13985"/>
        <dbReference type="ChEBI" id="CHEBI:15378"/>
        <dbReference type="ChEBI" id="CHEBI:30616"/>
        <dbReference type="ChEBI" id="CHEBI:57476"/>
        <dbReference type="ChEBI" id="CHEBI:57590"/>
        <dbReference type="ChEBI" id="CHEBI:456216"/>
        <dbReference type="EC" id="2.7.1.39"/>
    </reaction>
</comment>
<feature type="domain" description="GHMP kinase C-terminal" evidence="14">
    <location>
        <begin position="218"/>
        <end position="289"/>
    </location>
</feature>
<dbReference type="InterPro" id="IPR036554">
    <property type="entry name" value="GHMP_kinase_C_sf"/>
</dbReference>
<dbReference type="Gene3D" id="3.30.230.10">
    <property type="match status" value="1"/>
</dbReference>
<evidence type="ECO:0000256" key="12">
    <source>
        <dbReference type="HAMAP-Rule" id="MF_00384"/>
    </source>
</evidence>
<sequence length="310" mass="33306">MSLTVYAPASMGNVSVGFDLLGAALAPIDGSLLGDRVSVDHQESGVELSVSGKWADKLPSDPKQNIVYQCAEFFLKAQGIKSGVSLVLEKNLPVGSGLGSSASSVVAAFAAMNECFGLPCEPQALLELMGEFEGKISGAVHYDNVAPCYLGGMQLMLEQHGRISESIPAFDDWYWVVAYSGVSLSTARMRQLMPQQYDKRTCIDFGRNLATFVHACYKQDAQLALSVLKDVLAEPYRAPAIPGFEVARAGLNELGMDVTGISGSGPTLFSVTRDKQLAEQAAVWLAEHYVCEADGFVHVCQLDQQGTRRV</sequence>
<dbReference type="InterPro" id="IPR013750">
    <property type="entry name" value="GHMP_kinase_C_dom"/>
</dbReference>
<dbReference type="InterPro" id="IPR006203">
    <property type="entry name" value="GHMP_knse_ATP-bd_CS"/>
</dbReference>
<dbReference type="Gene3D" id="3.30.70.890">
    <property type="entry name" value="GHMP kinase, C-terminal domain"/>
    <property type="match status" value="1"/>
</dbReference>
<name>A0ABT0N4L7_9GAMM</name>
<evidence type="ECO:0000256" key="10">
    <source>
        <dbReference type="ARBA" id="ARBA00022840"/>
    </source>
</evidence>
<evidence type="ECO:0000313" key="15">
    <source>
        <dbReference type="EMBL" id="MCL2913377.1"/>
    </source>
</evidence>
<evidence type="ECO:0000256" key="2">
    <source>
        <dbReference type="ARBA" id="ARBA00007370"/>
    </source>
</evidence>
<dbReference type="InterPro" id="IPR000870">
    <property type="entry name" value="Homoserine_kinase"/>
</dbReference>
<keyword evidence="9 12" id="KW-0418">Kinase</keyword>
<dbReference type="NCBIfam" id="TIGR00191">
    <property type="entry name" value="thrB"/>
    <property type="match status" value="1"/>
</dbReference>
<proteinExistence type="inferred from homology"/>
<reference evidence="15 16" key="1">
    <citation type="submission" date="2022-01" db="EMBL/GenBank/DDBJ databases">
        <title>Whole genome-based taxonomy of the Shewanellaceae.</title>
        <authorList>
            <person name="Martin-Rodriguez A.J."/>
        </authorList>
    </citation>
    <scope>NUCLEOTIDE SEQUENCE [LARGE SCALE GENOMIC DNA]</scope>
    <source>
        <strain evidence="15 16">DSM 21332</strain>
    </source>
</reference>
<evidence type="ECO:0000256" key="5">
    <source>
        <dbReference type="ARBA" id="ARBA00022605"/>
    </source>
</evidence>
<dbReference type="SUPFAM" id="SSF54211">
    <property type="entry name" value="Ribosomal protein S5 domain 2-like"/>
    <property type="match status" value="1"/>
</dbReference>
<dbReference type="InterPro" id="IPR014721">
    <property type="entry name" value="Ribsml_uS5_D2-typ_fold_subgr"/>
</dbReference>
<dbReference type="GO" id="GO:0004413">
    <property type="term" value="F:homoserine kinase activity"/>
    <property type="evidence" value="ECO:0007669"/>
    <property type="project" value="UniProtKB-EC"/>
</dbReference>
<evidence type="ECO:0000313" key="16">
    <source>
        <dbReference type="Proteomes" id="UP001202831"/>
    </source>
</evidence>
<dbReference type="EMBL" id="JAKIKT010000002">
    <property type="protein sequence ID" value="MCL2913377.1"/>
    <property type="molecule type" value="Genomic_DNA"/>
</dbReference>